<evidence type="ECO:0000313" key="6">
    <source>
        <dbReference type="Proteomes" id="UP000223913"/>
    </source>
</evidence>
<dbReference type="Pfam" id="PF13419">
    <property type="entry name" value="HAD_2"/>
    <property type="match status" value="1"/>
</dbReference>
<proteinExistence type="inferred from homology"/>
<organism evidence="5 6">
    <name type="scientific">Flavilitoribacter nigricans (strain ATCC 23147 / DSM 23189 / NBRC 102662 / NCIMB 1420 / SS-2)</name>
    <name type="common">Lewinella nigricans</name>
    <dbReference type="NCBI Taxonomy" id="1122177"/>
    <lineage>
        <taxon>Bacteria</taxon>
        <taxon>Pseudomonadati</taxon>
        <taxon>Bacteroidota</taxon>
        <taxon>Saprospiria</taxon>
        <taxon>Saprospirales</taxon>
        <taxon>Lewinellaceae</taxon>
        <taxon>Flavilitoribacter</taxon>
    </lineage>
</organism>
<sequence>MILIIFDLDGTLVYSNRIDSRCFAETYANIYGQEFPSIDWHVYPHVTDTSIFSTVIREQFGREVDPAEVETFQEAFVRLLRQRRQEQPEEFCMVPGARDLVHYLHERHDYAVGIATGGWQRPAILKLDHVGINRQPIYLRGADGLHRREEILETVRTQAMAAHPAIRKVVYVGDAKWDVTTTRNLSMDFIGIRREGDHDHLFREGATQVVSDYLDGPGFLRAVEQASPPVMVVQ</sequence>
<dbReference type="PANTHER" id="PTHR43434:SF1">
    <property type="entry name" value="PHOSPHOGLYCOLATE PHOSPHATASE"/>
    <property type="match status" value="1"/>
</dbReference>
<dbReference type="RefSeq" id="WP_099149845.1">
    <property type="nucleotide sequence ID" value="NZ_PDUD01000017.1"/>
</dbReference>
<dbReference type="Proteomes" id="UP000223913">
    <property type="component" value="Unassembled WGS sequence"/>
</dbReference>
<dbReference type="InterPro" id="IPR050155">
    <property type="entry name" value="HAD-like_hydrolase_sf"/>
</dbReference>
<dbReference type="Gene3D" id="1.10.150.240">
    <property type="entry name" value="Putative phosphatase, domain 2"/>
    <property type="match status" value="1"/>
</dbReference>
<dbReference type="OrthoDB" id="9807630at2"/>
<dbReference type="EC" id="3.1.3.18" evidence="4"/>
<evidence type="ECO:0000256" key="3">
    <source>
        <dbReference type="ARBA" id="ARBA00006171"/>
    </source>
</evidence>
<dbReference type="SFLD" id="SFLDG01129">
    <property type="entry name" value="C1.5:_HAD__Beta-PGM__Phosphata"/>
    <property type="match status" value="1"/>
</dbReference>
<evidence type="ECO:0000256" key="4">
    <source>
        <dbReference type="ARBA" id="ARBA00013078"/>
    </source>
</evidence>
<dbReference type="InterPro" id="IPR036412">
    <property type="entry name" value="HAD-like_sf"/>
</dbReference>
<dbReference type="EMBL" id="PDUD01000017">
    <property type="protein sequence ID" value="PHN06589.1"/>
    <property type="molecule type" value="Genomic_DNA"/>
</dbReference>
<comment type="pathway">
    <text evidence="2">Organic acid metabolism; glycolate biosynthesis; glycolate from 2-phosphoglycolate: step 1/1.</text>
</comment>
<accession>A0A2D0NEH8</accession>
<dbReference type="SFLD" id="SFLDS00003">
    <property type="entry name" value="Haloacid_Dehalogenase"/>
    <property type="match status" value="1"/>
</dbReference>
<evidence type="ECO:0000313" key="5">
    <source>
        <dbReference type="EMBL" id="PHN06589.1"/>
    </source>
</evidence>
<protein>
    <recommendedName>
        <fullName evidence="4">phosphoglycolate phosphatase</fullName>
        <ecNumber evidence="4">3.1.3.18</ecNumber>
    </recommendedName>
</protein>
<evidence type="ECO:0000256" key="1">
    <source>
        <dbReference type="ARBA" id="ARBA00000830"/>
    </source>
</evidence>
<dbReference type="InterPro" id="IPR023198">
    <property type="entry name" value="PGP-like_dom2"/>
</dbReference>
<dbReference type="Gene3D" id="3.40.50.1000">
    <property type="entry name" value="HAD superfamily/HAD-like"/>
    <property type="match status" value="1"/>
</dbReference>
<dbReference type="InterPro" id="IPR041492">
    <property type="entry name" value="HAD_2"/>
</dbReference>
<comment type="caution">
    <text evidence="5">The sequence shown here is derived from an EMBL/GenBank/DDBJ whole genome shotgun (WGS) entry which is preliminary data.</text>
</comment>
<keyword evidence="6" id="KW-1185">Reference proteome</keyword>
<gene>
    <name evidence="5" type="ORF">CRP01_09810</name>
</gene>
<dbReference type="PANTHER" id="PTHR43434">
    <property type="entry name" value="PHOSPHOGLYCOLATE PHOSPHATASE"/>
    <property type="match status" value="1"/>
</dbReference>
<comment type="similarity">
    <text evidence="3">Belongs to the HAD-like hydrolase superfamily. CbbY/CbbZ/Gph/YieH family.</text>
</comment>
<dbReference type="GO" id="GO:0006281">
    <property type="term" value="P:DNA repair"/>
    <property type="evidence" value="ECO:0007669"/>
    <property type="project" value="TreeGrafter"/>
</dbReference>
<dbReference type="InterPro" id="IPR023214">
    <property type="entry name" value="HAD_sf"/>
</dbReference>
<dbReference type="AlphaFoldDB" id="A0A2D0NEH8"/>
<comment type="catalytic activity">
    <reaction evidence="1">
        <text>2-phosphoglycolate + H2O = glycolate + phosphate</text>
        <dbReference type="Rhea" id="RHEA:14369"/>
        <dbReference type="ChEBI" id="CHEBI:15377"/>
        <dbReference type="ChEBI" id="CHEBI:29805"/>
        <dbReference type="ChEBI" id="CHEBI:43474"/>
        <dbReference type="ChEBI" id="CHEBI:58033"/>
        <dbReference type="EC" id="3.1.3.18"/>
    </reaction>
</comment>
<dbReference type="GO" id="GO:0008967">
    <property type="term" value="F:phosphoglycolate phosphatase activity"/>
    <property type="evidence" value="ECO:0007669"/>
    <property type="project" value="UniProtKB-EC"/>
</dbReference>
<name>A0A2D0NEH8_FLAN2</name>
<keyword evidence="5" id="KW-0378">Hydrolase</keyword>
<evidence type="ECO:0000256" key="2">
    <source>
        <dbReference type="ARBA" id="ARBA00004818"/>
    </source>
</evidence>
<dbReference type="SUPFAM" id="SSF56784">
    <property type="entry name" value="HAD-like"/>
    <property type="match status" value="1"/>
</dbReference>
<reference evidence="5 6" key="1">
    <citation type="submission" date="2017-10" db="EMBL/GenBank/DDBJ databases">
        <title>The draft genome sequence of Lewinella nigricans NBRC 102662.</title>
        <authorList>
            <person name="Wang K."/>
        </authorList>
    </citation>
    <scope>NUCLEOTIDE SEQUENCE [LARGE SCALE GENOMIC DNA]</scope>
    <source>
        <strain evidence="5 6">NBRC 102662</strain>
    </source>
</reference>